<proteinExistence type="predicted"/>
<keyword evidence="1" id="KW-0812">Transmembrane</keyword>
<protein>
    <submittedName>
        <fullName evidence="2">Uncharacterized protein</fullName>
    </submittedName>
</protein>
<evidence type="ECO:0000313" key="3">
    <source>
        <dbReference type="Proteomes" id="UP001232063"/>
    </source>
</evidence>
<feature type="transmembrane region" description="Helical" evidence="1">
    <location>
        <begin position="137"/>
        <end position="158"/>
    </location>
</feature>
<keyword evidence="1" id="KW-0472">Membrane</keyword>
<accession>A0AAE3UHN2</accession>
<gene>
    <name evidence="2" type="ORF">QNI22_19270</name>
</gene>
<name>A0AAE3UHN2_9BACT</name>
<evidence type="ECO:0000313" key="2">
    <source>
        <dbReference type="EMBL" id="MDJ1502818.1"/>
    </source>
</evidence>
<keyword evidence="3" id="KW-1185">Reference proteome</keyword>
<dbReference type="AlphaFoldDB" id="A0AAE3UHN2"/>
<feature type="transmembrane region" description="Helical" evidence="1">
    <location>
        <begin position="178"/>
        <end position="197"/>
    </location>
</feature>
<feature type="transmembrane region" description="Helical" evidence="1">
    <location>
        <begin position="12"/>
        <end position="33"/>
    </location>
</feature>
<evidence type="ECO:0000256" key="1">
    <source>
        <dbReference type="SAM" id="Phobius"/>
    </source>
</evidence>
<dbReference type="Proteomes" id="UP001232063">
    <property type="component" value="Unassembled WGS sequence"/>
</dbReference>
<dbReference type="EMBL" id="JASJOU010000006">
    <property type="protein sequence ID" value="MDJ1502818.1"/>
    <property type="molecule type" value="Genomic_DNA"/>
</dbReference>
<keyword evidence="1" id="KW-1133">Transmembrane helix</keyword>
<organism evidence="2 3">
    <name type="scientific">Xanthocytophaga agilis</name>
    <dbReference type="NCBI Taxonomy" id="3048010"/>
    <lineage>
        <taxon>Bacteria</taxon>
        <taxon>Pseudomonadati</taxon>
        <taxon>Bacteroidota</taxon>
        <taxon>Cytophagia</taxon>
        <taxon>Cytophagales</taxon>
        <taxon>Rhodocytophagaceae</taxon>
        <taxon>Xanthocytophaga</taxon>
    </lineage>
</organism>
<feature type="transmembrane region" description="Helical" evidence="1">
    <location>
        <begin position="112"/>
        <end position="131"/>
    </location>
</feature>
<comment type="caution">
    <text evidence="2">The sequence shown here is derived from an EMBL/GenBank/DDBJ whole genome shotgun (WGS) entry which is preliminary data.</text>
</comment>
<reference evidence="2" key="1">
    <citation type="submission" date="2023-05" db="EMBL/GenBank/DDBJ databases">
        <authorList>
            <person name="Zhang X."/>
        </authorList>
    </citation>
    <scope>NUCLEOTIDE SEQUENCE</scope>
    <source>
        <strain evidence="2">BD1B2-1</strain>
    </source>
</reference>
<sequence length="199" mass="21906">MIQTINNIWLLLMYPLGYRLCHLSYVLFIIVSFPEQTKAQTEVAFPDTLAPVNAQGAQIPLRVPDPSFDQSYSAPQKQGSLTIVTAGAGKDSVKLYVHRKKPKPDEHTSRKFGRLSLWTTVSAYIVAFLSLELTTSTLSLIIGIGAILLAITGAILGIKSLNGTHKTKKSRIPAMLGFFFSLMMLVAFATAITIWMYTP</sequence>